<evidence type="ECO:0000313" key="1">
    <source>
        <dbReference type="EMBL" id="CAN0179784.1"/>
    </source>
</evidence>
<sequence>MEKSRMNVPKGPDTLCFDKDEFMKEDFDVDHFVSDCQKLVQLEALRDDLELYYKLLQTAMVELINKDYADFVNLSTNLVIPSVEKIEKILNSQHSKETSALEASSV</sequence>
<accession>A0AC59Z2V9</accession>
<proteinExistence type="predicted"/>
<name>A0AC59Z2V9_RANTA</name>
<organism evidence="1 2">
    <name type="scientific">Rangifer tarandus platyrhynchus</name>
    <name type="common">Svalbard reindeer</name>
    <dbReference type="NCBI Taxonomy" id="3082113"/>
    <lineage>
        <taxon>Eukaryota</taxon>
        <taxon>Metazoa</taxon>
        <taxon>Chordata</taxon>
        <taxon>Craniata</taxon>
        <taxon>Vertebrata</taxon>
        <taxon>Euteleostomi</taxon>
        <taxon>Mammalia</taxon>
        <taxon>Eutheria</taxon>
        <taxon>Laurasiatheria</taxon>
        <taxon>Artiodactyla</taxon>
        <taxon>Ruminantia</taxon>
        <taxon>Pecora</taxon>
        <taxon>Cervidae</taxon>
        <taxon>Odocoileinae</taxon>
        <taxon>Rangifer</taxon>
    </lineage>
</organism>
<evidence type="ECO:0000313" key="2">
    <source>
        <dbReference type="Proteomes" id="UP001162501"/>
    </source>
</evidence>
<protein>
    <submittedName>
        <fullName evidence="1">Uncharacterized protein</fullName>
    </submittedName>
</protein>
<reference evidence="1" key="2">
    <citation type="submission" date="2025-03" db="EMBL/GenBank/DDBJ databases">
        <authorList>
            <consortium name="ELIXIR-Norway"/>
            <consortium name="Elixir Norway"/>
        </authorList>
    </citation>
    <scope>NUCLEOTIDE SEQUENCE</scope>
</reference>
<dbReference type="EMBL" id="OX596107">
    <property type="protein sequence ID" value="CAN0179784.1"/>
    <property type="molecule type" value="Genomic_DNA"/>
</dbReference>
<gene>
    <name evidence="1" type="ORF">MRATA1EN22A_LOCUS13233</name>
</gene>
<reference evidence="1" key="1">
    <citation type="submission" date="2023-05" db="EMBL/GenBank/DDBJ databases">
        <authorList>
            <consortium name="ELIXIR-Norway"/>
        </authorList>
    </citation>
    <scope>NUCLEOTIDE SEQUENCE</scope>
</reference>
<dbReference type="Proteomes" id="UP001162501">
    <property type="component" value="Chromosome 23"/>
</dbReference>